<dbReference type="RefSeq" id="WP_212933493.1">
    <property type="nucleotide sequence ID" value="NZ_BORC01000002.1"/>
</dbReference>
<dbReference type="InterPro" id="IPR041656">
    <property type="entry name" value="TPR_5"/>
</dbReference>
<name>A0A920BT80_9BACI</name>
<keyword evidence="1" id="KW-0802">TPR repeat</keyword>
<accession>A0A920BT80</accession>
<feature type="domain" description="Tetratrico peptide repeat group 5" evidence="2">
    <location>
        <begin position="35"/>
        <end position="156"/>
    </location>
</feature>
<feature type="repeat" description="TPR" evidence="1">
    <location>
        <begin position="72"/>
        <end position="105"/>
    </location>
</feature>
<evidence type="ECO:0000256" key="1">
    <source>
        <dbReference type="PROSITE-ProRule" id="PRU00339"/>
    </source>
</evidence>
<dbReference type="Gene3D" id="1.25.40.10">
    <property type="entry name" value="Tetratricopeptide repeat domain"/>
    <property type="match status" value="1"/>
</dbReference>
<dbReference type="EMBL" id="BORC01000002">
    <property type="protein sequence ID" value="GIN61728.1"/>
    <property type="molecule type" value="Genomic_DNA"/>
</dbReference>
<dbReference type="PROSITE" id="PS50005">
    <property type="entry name" value="TPR"/>
    <property type="match status" value="1"/>
</dbReference>
<gene>
    <name evidence="3" type="ORF">J27TS8_17210</name>
</gene>
<dbReference type="AlphaFoldDB" id="A0A920BT80"/>
<comment type="caution">
    <text evidence="3">The sequence shown here is derived from an EMBL/GenBank/DDBJ whole genome shotgun (WGS) entry which is preliminary data.</text>
</comment>
<dbReference type="SUPFAM" id="SSF48452">
    <property type="entry name" value="TPR-like"/>
    <property type="match status" value="1"/>
</dbReference>
<dbReference type="InterPro" id="IPR019734">
    <property type="entry name" value="TPR_rpt"/>
</dbReference>
<keyword evidence="4" id="KW-1185">Reference proteome</keyword>
<protein>
    <recommendedName>
        <fullName evidence="2">Tetratrico peptide repeat group 5 domain-containing protein</fullName>
    </recommendedName>
</protein>
<dbReference type="InterPro" id="IPR011990">
    <property type="entry name" value="TPR-like_helical_dom_sf"/>
</dbReference>
<reference evidence="3" key="1">
    <citation type="submission" date="2021-03" db="EMBL/GenBank/DDBJ databases">
        <title>Antimicrobial resistance genes in bacteria isolated from Japanese honey, and their potential for conferring macrolide and lincosamide resistance in the American foulbrood pathogen Paenibacillus larvae.</title>
        <authorList>
            <person name="Okamoto M."/>
            <person name="Kumagai M."/>
            <person name="Kanamori H."/>
            <person name="Takamatsu D."/>
        </authorList>
    </citation>
    <scope>NUCLEOTIDE SEQUENCE</scope>
    <source>
        <strain evidence="3">J27TS8</strain>
    </source>
</reference>
<sequence length="161" mass="18586">MNDELKKALELRKNRRYEECYLVMTKLGKEFPDDPQILYQCAWSCDNFGKEEEAVGYYEAAIKLGLAGDDLEDAYLGLGSTYRTLGNYSCSKTVLEKGIEQFPQNQALRVFYSMTLYNLNEHEKAMTELLNCLVNTTDDPNIVGYKKAIQFYADKLNEVWK</sequence>
<dbReference type="Proteomes" id="UP000682111">
    <property type="component" value="Unassembled WGS sequence"/>
</dbReference>
<dbReference type="Pfam" id="PF12688">
    <property type="entry name" value="TPR_5"/>
    <property type="match status" value="1"/>
</dbReference>
<proteinExistence type="predicted"/>
<organism evidence="3 4">
    <name type="scientific">Robertmurraya siralis</name>
    <dbReference type="NCBI Taxonomy" id="77777"/>
    <lineage>
        <taxon>Bacteria</taxon>
        <taxon>Bacillati</taxon>
        <taxon>Bacillota</taxon>
        <taxon>Bacilli</taxon>
        <taxon>Bacillales</taxon>
        <taxon>Bacillaceae</taxon>
        <taxon>Robertmurraya</taxon>
    </lineage>
</organism>
<evidence type="ECO:0000313" key="4">
    <source>
        <dbReference type="Proteomes" id="UP000682111"/>
    </source>
</evidence>
<evidence type="ECO:0000259" key="2">
    <source>
        <dbReference type="Pfam" id="PF12688"/>
    </source>
</evidence>
<evidence type="ECO:0000313" key="3">
    <source>
        <dbReference type="EMBL" id="GIN61728.1"/>
    </source>
</evidence>